<dbReference type="InterPro" id="IPR011701">
    <property type="entry name" value="MFS"/>
</dbReference>
<proteinExistence type="predicted"/>
<dbReference type="PANTHER" id="PTHR43124:SF3">
    <property type="entry name" value="CHLORAMPHENICOL EFFLUX PUMP RV0191"/>
    <property type="match status" value="1"/>
</dbReference>
<dbReference type="PANTHER" id="PTHR43124">
    <property type="entry name" value="PURINE EFFLUX PUMP PBUE"/>
    <property type="match status" value="1"/>
</dbReference>
<dbReference type="EMBL" id="LGKG01000207">
    <property type="protein sequence ID" value="KPC58493.1"/>
    <property type="molecule type" value="Genomic_DNA"/>
</dbReference>
<dbReference type="PATRIC" id="fig|66876.3.peg.8640"/>
<evidence type="ECO:0000256" key="5">
    <source>
        <dbReference type="ARBA" id="ARBA00023136"/>
    </source>
</evidence>
<dbReference type="SUPFAM" id="SSF103473">
    <property type="entry name" value="MFS general substrate transporter"/>
    <property type="match status" value="1"/>
</dbReference>
<dbReference type="Gene3D" id="1.20.1250.20">
    <property type="entry name" value="MFS general substrate transporter like domains"/>
    <property type="match status" value="2"/>
</dbReference>
<gene>
    <name evidence="9" type="ORF">ADL29_39365</name>
</gene>
<feature type="transmembrane region" description="Helical" evidence="7">
    <location>
        <begin position="56"/>
        <end position="78"/>
    </location>
</feature>
<evidence type="ECO:0000313" key="10">
    <source>
        <dbReference type="Proteomes" id="UP000037982"/>
    </source>
</evidence>
<feature type="transmembrane region" description="Helical" evidence="7">
    <location>
        <begin position="242"/>
        <end position="262"/>
    </location>
</feature>
<feature type="transmembrane region" description="Helical" evidence="7">
    <location>
        <begin position="90"/>
        <end position="110"/>
    </location>
</feature>
<evidence type="ECO:0000259" key="8">
    <source>
        <dbReference type="PROSITE" id="PS50850"/>
    </source>
</evidence>
<evidence type="ECO:0000256" key="1">
    <source>
        <dbReference type="ARBA" id="ARBA00004651"/>
    </source>
</evidence>
<name>A0A0N0XSN7_9ACTN</name>
<keyword evidence="5 7" id="KW-0472">Membrane</keyword>
<dbReference type="GO" id="GO:0022857">
    <property type="term" value="F:transmembrane transporter activity"/>
    <property type="evidence" value="ECO:0007669"/>
    <property type="project" value="InterPro"/>
</dbReference>
<dbReference type="InterPro" id="IPR004748">
    <property type="entry name" value="Polyol_permease-like"/>
</dbReference>
<dbReference type="Pfam" id="PF07690">
    <property type="entry name" value="MFS_1"/>
    <property type="match status" value="1"/>
</dbReference>
<feature type="compositionally biased region" description="Basic and acidic residues" evidence="6">
    <location>
        <begin position="436"/>
        <end position="445"/>
    </location>
</feature>
<keyword evidence="2" id="KW-1003">Cell membrane</keyword>
<dbReference type="InterPro" id="IPR020846">
    <property type="entry name" value="MFS_dom"/>
</dbReference>
<accession>A0A0N0XSN7</accession>
<feature type="domain" description="Major facilitator superfamily (MFS) profile" evidence="8">
    <location>
        <begin position="23"/>
        <end position="420"/>
    </location>
</feature>
<evidence type="ECO:0000256" key="7">
    <source>
        <dbReference type="SAM" id="Phobius"/>
    </source>
</evidence>
<feature type="transmembrane region" description="Helical" evidence="7">
    <location>
        <begin position="181"/>
        <end position="203"/>
    </location>
</feature>
<comment type="subcellular location">
    <subcellularLocation>
        <location evidence="1">Cell membrane</location>
        <topology evidence="1">Multi-pass membrane protein</topology>
    </subcellularLocation>
</comment>
<keyword evidence="3 7" id="KW-0812">Transmembrane</keyword>
<evidence type="ECO:0000256" key="4">
    <source>
        <dbReference type="ARBA" id="ARBA00022989"/>
    </source>
</evidence>
<protein>
    <submittedName>
        <fullName evidence="9">Alpha-ketoglutarate transporter</fullName>
    </submittedName>
</protein>
<dbReference type="InterPro" id="IPR036259">
    <property type="entry name" value="MFS_trans_sf"/>
</dbReference>
<comment type="caution">
    <text evidence="9">The sequence shown here is derived from an EMBL/GenBank/DDBJ whole genome shotgun (WGS) entry which is preliminary data.</text>
</comment>
<feature type="transmembrane region" description="Helical" evidence="7">
    <location>
        <begin position="274"/>
        <end position="293"/>
    </location>
</feature>
<organism evidence="9 10">
    <name type="scientific">Streptomyces chattanoogensis</name>
    <dbReference type="NCBI Taxonomy" id="66876"/>
    <lineage>
        <taxon>Bacteria</taxon>
        <taxon>Bacillati</taxon>
        <taxon>Actinomycetota</taxon>
        <taxon>Actinomycetes</taxon>
        <taxon>Kitasatosporales</taxon>
        <taxon>Streptomycetaceae</taxon>
        <taxon>Streptomyces</taxon>
    </lineage>
</organism>
<dbReference type="GO" id="GO:0005886">
    <property type="term" value="C:plasma membrane"/>
    <property type="evidence" value="ECO:0007669"/>
    <property type="project" value="UniProtKB-SubCell"/>
</dbReference>
<evidence type="ECO:0000256" key="6">
    <source>
        <dbReference type="SAM" id="MobiDB-lite"/>
    </source>
</evidence>
<feature type="transmembrane region" description="Helical" evidence="7">
    <location>
        <begin position="398"/>
        <end position="415"/>
    </location>
</feature>
<keyword evidence="10" id="KW-1185">Reference proteome</keyword>
<dbReference type="InterPro" id="IPR050189">
    <property type="entry name" value="MFS_Efflux_Transporters"/>
</dbReference>
<evidence type="ECO:0000256" key="3">
    <source>
        <dbReference type="ARBA" id="ARBA00022692"/>
    </source>
</evidence>
<feature type="compositionally biased region" description="Low complexity" evidence="6">
    <location>
        <begin position="425"/>
        <end position="435"/>
    </location>
</feature>
<feature type="region of interest" description="Disordered" evidence="6">
    <location>
        <begin position="423"/>
        <end position="456"/>
    </location>
</feature>
<feature type="transmembrane region" description="Helical" evidence="7">
    <location>
        <begin position="305"/>
        <end position="325"/>
    </location>
</feature>
<dbReference type="NCBIfam" id="TIGR00897">
    <property type="entry name" value="2A0118"/>
    <property type="match status" value="1"/>
</dbReference>
<feature type="transmembrane region" description="Helical" evidence="7">
    <location>
        <begin position="372"/>
        <end position="392"/>
    </location>
</feature>
<evidence type="ECO:0000256" key="2">
    <source>
        <dbReference type="ARBA" id="ARBA00022475"/>
    </source>
</evidence>
<dbReference type="AlphaFoldDB" id="A0A0N0XSN7"/>
<dbReference type="CDD" id="cd17337">
    <property type="entry name" value="MFS_CsbX"/>
    <property type="match status" value="1"/>
</dbReference>
<feature type="transmembrane region" description="Helical" evidence="7">
    <location>
        <begin position="12"/>
        <end position="36"/>
    </location>
</feature>
<dbReference type="PROSITE" id="PS50850">
    <property type="entry name" value="MFS"/>
    <property type="match status" value="1"/>
</dbReference>
<feature type="transmembrane region" description="Helical" evidence="7">
    <location>
        <begin position="116"/>
        <end position="140"/>
    </location>
</feature>
<feature type="transmembrane region" description="Helical" evidence="7">
    <location>
        <begin position="331"/>
        <end position="351"/>
    </location>
</feature>
<feature type="transmembrane region" description="Helical" evidence="7">
    <location>
        <begin position="152"/>
        <end position="175"/>
    </location>
</feature>
<evidence type="ECO:0000313" key="9">
    <source>
        <dbReference type="EMBL" id="KPC58493.1"/>
    </source>
</evidence>
<keyword evidence="4 7" id="KW-1133">Transmembrane helix</keyword>
<reference evidence="10" key="1">
    <citation type="submission" date="2015-07" db="EMBL/GenBank/DDBJ databases">
        <authorList>
            <person name="Ju K.-S."/>
            <person name="Doroghazi J.R."/>
            <person name="Metcalf W.W."/>
        </authorList>
    </citation>
    <scope>NUCLEOTIDE SEQUENCE [LARGE SCALE GENOMIC DNA]</scope>
    <source>
        <strain evidence="10">NRRL ISP-5002</strain>
    </source>
</reference>
<sequence>MLRTPQERDPSLPRPAVLGIPRALIWGYIGVLLFMIGDGVETSYLPTYFKTDLGFAEASVGIIFTVYGVTAAVGAFLAGGLSDLWGPRRVMMAGAACWAVCHALMLAVAVPAHSYWLILFTYGLRGFGYPLFAYGFMVWIMAGAPERQLGKALGWFWFCFTMGYPVIGSAMVSFLKPMIGFYHTLWVSLAMIVAGALVVLLLLRERTGFQGLSREPEQVGLTRTFLGCFTVMFTKPRVGMGAVVRLINTTSQFGVWVFVPLFLIDQVGFSAQEWASLLIVMMVSNLACVVTFGALGDRWSRRKTVAWLGGVVSAIACLALYYVPSTAGHDYLLVAIAAGALGVGMAGYVPLPPLMTSQDPERKGQIMSAYTLGAGASMAFGPLIGTVFIGSIGIGGVMWIYAALHLLSTVLVLFMKTPETRTAHHAPAAERPAGPEAERTTERETVGALTAPGREL</sequence>
<dbReference type="RefSeq" id="WP_053928248.1">
    <property type="nucleotide sequence ID" value="NZ_LGKG01000207.1"/>
</dbReference>
<dbReference type="Proteomes" id="UP000037982">
    <property type="component" value="Unassembled WGS sequence"/>
</dbReference>